<name>A0ABV6YJF2_UNCEI</name>
<reference evidence="1 2" key="1">
    <citation type="submission" date="2024-09" db="EMBL/GenBank/DDBJ databases">
        <authorList>
            <person name="D'Angelo T."/>
        </authorList>
    </citation>
    <scope>NUCLEOTIDE SEQUENCE [LARGE SCALE GENOMIC DNA]</scope>
    <source>
        <strain evidence="1">SAG AM-320-E07</strain>
    </source>
</reference>
<evidence type="ECO:0000313" key="2">
    <source>
        <dbReference type="Proteomes" id="UP001593833"/>
    </source>
</evidence>
<dbReference type="Gene3D" id="1.10.10.10">
    <property type="entry name" value="Winged helix-like DNA-binding domain superfamily/Winged helix DNA-binding domain"/>
    <property type="match status" value="1"/>
</dbReference>
<sequence>MCVTQIASSLVADPAKVEKAAAELKAAGLLRVKEEIEVRGKKRPVYAFRK</sequence>
<proteinExistence type="predicted"/>
<dbReference type="EMBL" id="JBHPKH010000016">
    <property type="protein sequence ID" value="MFC1572444.1"/>
    <property type="molecule type" value="Genomic_DNA"/>
</dbReference>
<dbReference type="InterPro" id="IPR036388">
    <property type="entry name" value="WH-like_DNA-bd_sf"/>
</dbReference>
<evidence type="ECO:0008006" key="3">
    <source>
        <dbReference type="Google" id="ProtNLM"/>
    </source>
</evidence>
<protein>
    <recommendedName>
        <fullName evidence="3">MarR family transcriptional regulator</fullName>
    </recommendedName>
</protein>
<dbReference type="Proteomes" id="UP001593833">
    <property type="component" value="Unassembled WGS sequence"/>
</dbReference>
<organism evidence="1 2">
    <name type="scientific">Eiseniibacteriota bacterium</name>
    <dbReference type="NCBI Taxonomy" id="2212470"/>
    <lineage>
        <taxon>Bacteria</taxon>
        <taxon>Candidatus Eiseniibacteriota</taxon>
    </lineage>
</organism>
<keyword evidence="2" id="KW-1185">Reference proteome</keyword>
<accession>A0ABV6YJF2</accession>
<gene>
    <name evidence="1" type="ORF">ACFL6M_02485</name>
</gene>
<comment type="caution">
    <text evidence="1">The sequence shown here is derived from an EMBL/GenBank/DDBJ whole genome shotgun (WGS) entry which is preliminary data.</text>
</comment>
<evidence type="ECO:0000313" key="1">
    <source>
        <dbReference type="EMBL" id="MFC1572444.1"/>
    </source>
</evidence>